<evidence type="ECO:0008006" key="4">
    <source>
        <dbReference type="Google" id="ProtNLM"/>
    </source>
</evidence>
<accession>A0A518CFQ4</accession>
<keyword evidence="3" id="KW-1185">Reference proteome</keyword>
<sequence>MNDTKYKWAVAGDVNAFFGLMLDNIADLLLTIGLLAAVFNFPTTFAIGHMVPGTAIGVLVGDVIFFWMAMNLAKRSGRNDVTAMPLGLDTPSTFGMVFFVLGPSFLLGVQELQLTAEEAAIRTWHIGIWSIVLSGIFKSFFAFSSSWIRKVIPRAGLLGSLAAIALVLISFLPFIEALHFPLVGMTALSIVLVTLVAQIRLPWKIPGAAAALVVSGAIYYLMHGLGLLGATPEPMEFQPTDALLPADWLAVFRFEWLTLAKFNEAAQYLPIVIPFALATVIGGIDCVESAAAAGDEYDTNRIIGAEAIATLVAGLCGGVIQTTPYIGHPAYKAMGGRAAYTLATALFVGGAGVLGYFGFLYWAIPKPTVFPILVFIGLEITSQSFQATPKRHYPAVSIACIPALAALVLIFAGDLQGTYTGLSFQMQGEVAAMVDAGEIDAEAAKKLNDLTLKLRDYSQGNIQTPPDEQGHSHPAGIAVKMQTLQMLAGGFILTSMLWAAILAYIIDRRLYTAATFALTCAAFSLFGVIHSPFPSGKLVLGWHVPDIPNAAAGQSPIYMMWAYVCMAVVLAVCALWQHASPPREVPQHDTES</sequence>
<keyword evidence="1" id="KW-0472">Membrane</keyword>
<feature type="transmembrane region" description="Helical" evidence="1">
    <location>
        <begin position="307"/>
        <end position="326"/>
    </location>
</feature>
<keyword evidence="1" id="KW-1133">Transmembrane helix</keyword>
<feature type="transmembrane region" description="Helical" evidence="1">
    <location>
        <begin position="54"/>
        <end position="73"/>
    </location>
</feature>
<evidence type="ECO:0000313" key="3">
    <source>
        <dbReference type="Proteomes" id="UP000318626"/>
    </source>
</evidence>
<feature type="transmembrane region" description="Helical" evidence="1">
    <location>
        <begin position="124"/>
        <end position="143"/>
    </location>
</feature>
<feature type="transmembrane region" description="Helical" evidence="1">
    <location>
        <begin position="28"/>
        <end position="48"/>
    </location>
</feature>
<dbReference type="EMBL" id="CP036289">
    <property type="protein sequence ID" value="QDU78060.1"/>
    <property type="molecule type" value="Genomic_DNA"/>
</dbReference>
<dbReference type="AlphaFoldDB" id="A0A518CFQ4"/>
<organism evidence="2 3">
    <name type="scientific">Bremerella volcania</name>
    <dbReference type="NCBI Taxonomy" id="2527984"/>
    <lineage>
        <taxon>Bacteria</taxon>
        <taxon>Pseudomonadati</taxon>
        <taxon>Planctomycetota</taxon>
        <taxon>Planctomycetia</taxon>
        <taxon>Pirellulales</taxon>
        <taxon>Pirellulaceae</taxon>
        <taxon>Bremerella</taxon>
    </lineage>
</organism>
<proteinExistence type="predicted"/>
<protein>
    <recommendedName>
        <fullName evidence="4">Permease</fullName>
    </recommendedName>
</protein>
<feature type="transmembrane region" description="Helical" evidence="1">
    <location>
        <begin position="392"/>
        <end position="412"/>
    </location>
</feature>
<feature type="transmembrane region" description="Helical" evidence="1">
    <location>
        <begin position="94"/>
        <end position="112"/>
    </location>
</feature>
<feature type="transmembrane region" description="Helical" evidence="1">
    <location>
        <begin position="558"/>
        <end position="576"/>
    </location>
</feature>
<feature type="transmembrane region" description="Helical" evidence="1">
    <location>
        <begin position="209"/>
        <end position="230"/>
    </location>
</feature>
<dbReference type="PANTHER" id="PTHR31610:SF0">
    <property type="entry name" value="SLC26A_SULP TRANSPORTER DOMAIN-CONTAINING PROTEIN"/>
    <property type="match status" value="1"/>
</dbReference>
<dbReference type="KEGG" id="bvo:Pan97_51400"/>
<keyword evidence="1" id="KW-0812">Transmembrane</keyword>
<evidence type="ECO:0000256" key="1">
    <source>
        <dbReference type="SAM" id="Phobius"/>
    </source>
</evidence>
<dbReference type="OrthoDB" id="3320984at2"/>
<dbReference type="Proteomes" id="UP000318626">
    <property type="component" value="Chromosome"/>
</dbReference>
<feature type="transmembrane region" description="Helical" evidence="1">
    <location>
        <begin position="486"/>
        <end position="506"/>
    </location>
</feature>
<name>A0A518CFQ4_9BACT</name>
<reference evidence="3" key="1">
    <citation type="submission" date="2019-02" db="EMBL/GenBank/DDBJ databases">
        <title>Deep-cultivation of Planctomycetes and their phenomic and genomic characterization uncovers novel biology.</title>
        <authorList>
            <person name="Wiegand S."/>
            <person name="Jogler M."/>
            <person name="Boedeker C."/>
            <person name="Pinto D."/>
            <person name="Vollmers J."/>
            <person name="Rivas-Marin E."/>
            <person name="Kohn T."/>
            <person name="Peeters S.H."/>
            <person name="Heuer A."/>
            <person name="Rast P."/>
            <person name="Oberbeckmann S."/>
            <person name="Bunk B."/>
            <person name="Jeske O."/>
            <person name="Meyerdierks A."/>
            <person name="Storesund J.E."/>
            <person name="Kallscheuer N."/>
            <person name="Luecker S."/>
            <person name="Lage O.M."/>
            <person name="Pohl T."/>
            <person name="Merkel B.J."/>
            <person name="Hornburger P."/>
            <person name="Mueller R.-W."/>
            <person name="Bruemmer F."/>
            <person name="Labrenz M."/>
            <person name="Spormann A.M."/>
            <person name="Op den Camp H."/>
            <person name="Overmann J."/>
            <person name="Amann R."/>
            <person name="Jetten M.S.M."/>
            <person name="Mascher T."/>
            <person name="Medema M.H."/>
            <person name="Devos D.P."/>
            <person name="Kaster A.-K."/>
            <person name="Ovreas L."/>
            <person name="Rohde M."/>
            <person name="Galperin M.Y."/>
            <person name="Jogler C."/>
        </authorList>
    </citation>
    <scope>NUCLEOTIDE SEQUENCE [LARGE SCALE GENOMIC DNA]</scope>
    <source>
        <strain evidence="3">Pan97</strain>
    </source>
</reference>
<gene>
    <name evidence="2" type="ORF">Pan97_51400</name>
</gene>
<dbReference type="PANTHER" id="PTHR31610">
    <property type="entry name" value="SLR0360 PROTEIN"/>
    <property type="match status" value="1"/>
</dbReference>
<feature type="transmembrane region" description="Helical" evidence="1">
    <location>
        <begin position="178"/>
        <end position="197"/>
    </location>
</feature>
<feature type="transmembrane region" description="Helical" evidence="1">
    <location>
        <begin position="338"/>
        <end position="362"/>
    </location>
</feature>
<evidence type="ECO:0000313" key="2">
    <source>
        <dbReference type="EMBL" id="QDU78060.1"/>
    </source>
</evidence>
<feature type="transmembrane region" description="Helical" evidence="1">
    <location>
        <begin position="513"/>
        <end position="533"/>
    </location>
</feature>
<dbReference type="RefSeq" id="WP_144977593.1">
    <property type="nucleotide sequence ID" value="NZ_CP036289.1"/>
</dbReference>
<feature type="transmembrane region" description="Helical" evidence="1">
    <location>
        <begin position="155"/>
        <end position="172"/>
    </location>
</feature>